<dbReference type="Proteomes" id="UP000010467">
    <property type="component" value="Chromosome"/>
</dbReference>
<dbReference type="eggNOG" id="COG3401">
    <property type="taxonomic scope" value="Bacteria"/>
</dbReference>
<organism evidence="2 3">
    <name type="scientific">Deinococcus peraridilitoris (strain DSM 19664 / LMG 22246 / CIP 109416 / KR-200)</name>
    <dbReference type="NCBI Taxonomy" id="937777"/>
    <lineage>
        <taxon>Bacteria</taxon>
        <taxon>Thermotogati</taxon>
        <taxon>Deinococcota</taxon>
        <taxon>Deinococci</taxon>
        <taxon>Deinococcales</taxon>
        <taxon>Deinococcaceae</taxon>
        <taxon>Deinococcus</taxon>
    </lineage>
</organism>
<feature type="signal peptide" evidence="1">
    <location>
        <begin position="1"/>
        <end position="22"/>
    </location>
</feature>
<dbReference type="HOGENOM" id="CLU_515563_0_0_0"/>
<dbReference type="Gene3D" id="2.60.120.430">
    <property type="entry name" value="Galactose-binding lectin"/>
    <property type="match status" value="1"/>
</dbReference>
<proteinExistence type="predicted"/>
<dbReference type="KEGG" id="dpd:Deipe_3195"/>
<keyword evidence="3" id="KW-1185">Reference proteome</keyword>
<protein>
    <recommendedName>
        <fullName evidence="4">Abnormal spindle-like microcephaly-associated protein ASH domain-containing protein</fullName>
    </recommendedName>
</protein>
<dbReference type="PATRIC" id="fig|937777.3.peg.3211"/>
<dbReference type="SUPFAM" id="SSF49785">
    <property type="entry name" value="Galactose-binding domain-like"/>
    <property type="match status" value="1"/>
</dbReference>
<dbReference type="RefSeq" id="WP_015236936.1">
    <property type="nucleotide sequence ID" value="NC_019793.1"/>
</dbReference>
<evidence type="ECO:0008006" key="4">
    <source>
        <dbReference type="Google" id="ProtNLM"/>
    </source>
</evidence>
<dbReference type="PROSITE" id="PS51257">
    <property type="entry name" value="PROKAR_LIPOPROTEIN"/>
    <property type="match status" value="1"/>
</dbReference>
<dbReference type="Gene3D" id="2.60.40.10">
    <property type="entry name" value="Immunoglobulins"/>
    <property type="match status" value="1"/>
</dbReference>
<feature type="chain" id="PRO_5003939004" description="Abnormal spindle-like microcephaly-associated protein ASH domain-containing protein" evidence="1">
    <location>
        <begin position="23"/>
        <end position="528"/>
    </location>
</feature>
<dbReference type="InterPro" id="IPR008979">
    <property type="entry name" value="Galactose-bd-like_sf"/>
</dbReference>
<evidence type="ECO:0000313" key="2">
    <source>
        <dbReference type="EMBL" id="AFZ68638.1"/>
    </source>
</evidence>
<evidence type="ECO:0000256" key="1">
    <source>
        <dbReference type="SAM" id="SignalP"/>
    </source>
</evidence>
<dbReference type="OrthoDB" id="51169at2"/>
<dbReference type="EMBL" id="CP003382">
    <property type="protein sequence ID" value="AFZ68638.1"/>
    <property type="molecule type" value="Genomic_DNA"/>
</dbReference>
<dbReference type="InterPro" id="IPR013783">
    <property type="entry name" value="Ig-like_fold"/>
</dbReference>
<gene>
    <name evidence="2" type="ordered locus">Deipe_3195</name>
</gene>
<sequence length="528" mass="56199">MNRPFKRPALLLLTVPLLGALAACGSNAPGNRSPAGPSASALGEVTSGCPTPGTRINFQPSGAAVPSGFMADDGSAFSAARGYGWIREDSLGGAPTGLDLRSASRDRNRSGIDQTLDTLIHLQLSGSPAGAWEYVVPSGRYCVTVSVGDKPYDSAHTVNIEGTRVIDRFVPSAAQEYRSGSVLVDVTDGRLTIDARGGSNTKLNSLTFSPVTAASGGNIEVENLDGVPFADRMSFNRISTTNYPGYGVHNLATLRVRNSGTGELQLRGLGISGPWALADAVSLPRTIAPGQLLDVRVRFTATSGDVHSGSLTISSNDADEPSRTVQLAGFWQSVSEGGQEPEMPELLSVFGYKTVLVNSGQTLSNKGKVEAVGDEVLSAYWRRANTAAPVQVRQLAAFHTQNQANTLRWHAKGSDSLNFILTHKEGDAQSVLPRRYGSDSLPAGASFTPGELFGLKVEGTWSDPTKNDTTYDRRAGCTSNCGHHIRFFPVRDRAGNAVPNTYLMLMDSLGVNYDYNDNVYLISNVRPE</sequence>
<accession>L0A435</accession>
<name>L0A435_DEIPD</name>
<keyword evidence="1" id="KW-0732">Signal</keyword>
<dbReference type="AlphaFoldDB" id="L0A435"/>
<reference evidence="3" key="1">
    <citation type="submission" date="2012-03" db="EMBL/GenBank/DDBJ databases">
        <title>Complete sequence of chromosome of Deinococcus peraridilitoris DSM 19664.</title>
        <authorList>
            <person name="Lucas S."/>
            <person name="Copeland A."/>
            <person name="Lapidus A."/>
            <person name="Glavina del Rio T."/>
            <person name="Dalin E."/>
            <person name="Tice H."/>
            <person name="Bruce D."/>
            <person name="Goodwin L."/>
            <person name="Pitluck S."/>
            <person name="Peters L."/>
            <person name="Mikhailova N."/>
            <person name="Lu M."/>
            <person name="Kyrpides N."/>
            <person name="Mavromatis K."/>
            <person name="Ivanova N."/>
            <person name="Brettin T."/>
            <person name="Detter J.C."/>
            <person name="Han C."/>
            <person name="Larimer F."/>
            <person name="Land M."/>
            <person name="Hauser L."/>
            <person name="Markowitz V."/>
            <person name="Cheng J.-F."/>
            <person name="Hugenholtz P."/>
            <person name="Woyke T."/>
            <person name="Wu D."/>
            <person name="Pukall R."/>
            <person name="Steenblock K."/>
            <person name="Brambilla E."/>
            <person name="Klenk H.-P."/>
            <person name="Eisen J.A."/>
        </authorList>
    </citation>
    <scope>NUCLEOTIDE SEQUENCE [LARGE SCALE GENOMIC DNA]</scope>
    <source>
        <strain evidence="3">DSM 19664 / LMG 22246 / CIP 109416 / KR-200</strain>
    </source>
</reference>
<dbReference type="eggNOG" id="COG3291">
    <property type="taxonomic scope" value="Bacteria"/>
</dbReference>
<dbReference type="STRING" id="937777.Deipe_3195"/>
<evidence type="ECO:0000313" key="3">
    <source>
        <dbReference type="Proteomes" id="UP000010467"/>
    </source>
</evidence>